<evidence type="ECO:0000313" key="7">
    <source>
        <dbReference type="EMBL" id="ABP45706.1"/>
    </source>
</evidence>
<sequence length="293" mass="32838">MTERVRPWTDVVTLPMRNPVMFAKDMATIDVLSGGRLTLGVGIGAWDEDYVAAGSPTDRKRQRMDAAVATMRKVWAQEPPVEGHHPVGPTPVQAAGIPLVAGVVGPKALARAAKWAVGVSDPANSLHFDAENLAAQRERVAQAWQAAGRTDKPHFSTPIWFALGPDPETQLRDHVREFWDQEVVATTGRLLPHGCDHRHAQLRAVCAPHGCERRARSGPRRAQAHPDNRRSRRNRSRPRRPRHLIGLQSCHRAHWPCARIRLHHRGCRQRRLPARQPAQRRPRSPGAPDRSRR</sequence>
<dbReference type="InterPro" id="IPR036661">
    <property type="entry name" value="Luciferase-like_sf"/>
</dbReference>
<dbReference type="SUPFAM" id="SSF51679">
    <property type="entry name" value="Bacterial luciferase-like"/>
    <property type="match status" value="1"/>
</dbReference>
<keyword evidence="3" id="KW-0560">Oxidoreductase</keyword>
<dbReference type="KEGG" id="mgi:Mflv_3229"/>
<dbReference type="Gene3D" id="3.20.20.30">
    <property type="entry name" value="Luciferase-like domain"/>
    <property type="match status" value="1"/>
</dbReference>
<feature type="region of interest" description="Disordered" evidence="5">
    <location>
        <begin position="211"/>
        <end position="245"/>
    </location>
</feature>
<dbReference type="eggNOG" id="COG2141">
    <property type="taxonomic scope" value="Bacteria"/>
</dbReference>
<gene>
    <name evidence="7" type="ordered locus">Mflv_3229</name>
</gene>
<dbReference type="Pfam" id="PF00296">
    <property type="entry name" value="Bac_luciferase"/>
    <property type="match status" value="1"/>
</dbReference>
<dbReference type="EMBL" id="CP000656">
    <property type="protein sequence ID" value="ABP45706.1"/>
    <property type="molecule type" value="Genomic_DNA"/>
</dbReference>
<dbReference type="GO" id="GO:0046306">
    <property type="term" value="P:alkanesulfonate catabolic process"/>
    <property type="evidence" value="ECO:0007669"/>
    <property type="project" value="TreeGrafter"/>
</dbReference>
<reference evidence="7" key="1">
    <citation type="submission" date="2007-04" db="EMBL/GenBank/DDBJ databases">
        <authorList>
            <consortium name="US DOE Joint Genome Institute"/>
            <person name="Copeland A."/>
            <person name="Lucas S."/>
            <person name="Lapidus A."/>
            <person name="Barry K."/>
            <person name="Detter J.C."/>
            <person name="Glavina del Rio T."/>
            <person name="Hammon N."/>
            <person name="Israni S."/>
            <person name="Dalin E."/>
            <person name="Tice H."/>
            <person name="Pitluck S."/>
            <person name="Chain P."/>
            <person name="Malfatti S."/>
            <person name="Shin M."/>
            <person name="Vergez L."/>
            <person name="Schmutz J."/>
            <person name="Larimer F."/>
            <person name="Land M."/>
            <person name="Hauser L."/>
            <person name="Kyrpides N."/>
            <person name="Mikhailova N."/>
            <person name="Miller C."/>
            <person name="Richardson P."/>
        </authorList>
    </citation>
    <scope>NUCLEOTIDE SEQUENCE</scope>
    <source>
        <strain evidence="7">PYR-GCK</strain>
    </source>
</reference>
<accession>A4TAQ9</accession>
<evidence type="ECO:0000256" key="4">
    <source>
        <dbReference type="ARBA" id="ARBA00023033"/>
    </source>
</evidence>
<dbReference type="AlphaFoldDB" id="A4TAQ9"/>
<proteinExistence type="predicted"/>
<evidence type="ECO:0000256" key="3">
    <source>
        <dbReference type="ARBA" id="ARBA00023002"/>
    </source>
</evidence>
<keyword evidence="2" id="KW-0288">FMN</keyword>
<dbReference type="GO" id="GO:0008726">
    <property type="term" value="F:alkanesulfonate monooxygenase activity"/>
    <property type="evidence" value="ECO:0007669"/>
    <property type="project" value="TreeGrafter"/>
</dbReference>
<dbReference type="STRING" id="350054.Mflv_3229"/>
<reference evidence="7" key="2">
    <citation type="journal article" date="2013" name="PLoS ONE">
        <title>A Gene Expression Study of the Activities of Aromatic Ring-Cleavage Dioxygenases in Mycobacterium gilvum PYR-GCK to Changes in Salinity and pH during Pyrene Degradation.</title>
        <authorList>
            <person name="Badejo A.C."/>
            <person name="Badejo A.O."/>
            <person name="Shin K.H."/>
            <person name="Chai Y.G."/>
        </authorList>
    </citation>
    <scope>NUCLEOTIDE SEQUENCE [LARGE SCALE GENOMIC DNA]</scope>
    <source>
        <strain evidence="7">PYR-GCK</strain>
    </source>
</reference>
<dbReference type="CDD" id="cd01097">
    <property type="entry name" value="Tetrahydromethanopterin_reductase"/>
    <property type="match status" value="1"/>
</dbReference>
<keyword evidence="1" id="KW-0285">Flavoprotein</keyword>
<dbReference type="InterPro" id="IPR050172">
    <property type="entry name" value="SsuD_RutA_monooxygenase"/>
</dbReference>
<feature type="compositionally biased region" description="Basic residues" evidence="5">
    <location>
        <begin position="230"/>
        <end position="243"/>
    </location>
</feature>
<evidence type="ECO:0000256" key="1">
    <source>
        <dbReference type="ARBA" id="ARBA00022630"/>
    </source>
</evidence>
<keyword evidence="4" id="KW-0503">Monooxygenase</keyword>
<feature type="domain" description="Luciferase-like" evidence="6">
    <location>
        <begin position="2"/>
        <end position="201"/>
    </location>
</feature>
<evidence type="ECO:0000256" key="5">
    <source>
        <dbReference type="SAM" id="MobiDB-lite"/>
    </source>
</evidence>
<name>A4TAQ9_MYCGI</name>
<dbReference type="PANTHER" id="PTHR42847:SF4">
    <property type="entry name" value="ALKANESULFONATE MONOOXYGENASE-RELATED"/>
    <property type="match status" value="1"/>
</dbReference>
<dbReference type="PANTHER" id="PTHR42847">
    <property type="entry name" value="ALKANESULFONATE MONOOXYGENASE"/>
    <property type="match status" value="1"/>
</dbReference>
<evidence type="ECO:0000259" key="6">
    <source>
        <dbReference type="Pfam" id="PF00296"/>
    </source>
</evidence>
<dbReference type="HOGENOM" id="CLU_949352_0_0_11"/>
<organism evidence="7">
    <name type="scientific">Mycolicibacterium gilvum (strain PYR-GCK)</name>
    <name type="common">Mycobacterium gilvum (strain PYR-GCK)</name>
    <dbReference type="NCBI Taxonomy" id="350054"/>
    <lineage>
        <taxon>Bacteria</taxon>
        <taxon>Bacillati</taxon>
        <taxon>Actinomycetota</taxon>
        <taxon>Actinomycetes</taxon>
        <taxon>Mycobacteriales</taxon>
        <taxon>Mycobacteriaceae</taxon>
        <taxon>Mycolicibacterium</taxon>
    </lineage>
</organism>
<dbReference type="InterPro" id="IPR011251">
    <property type="entry name" value="Luciferase-like_dom"/>
</dbReference>
<feature type="compositionally biased region" description="Low complexity" evidence="5">
    <location>
        <begin position="284"/>
        <end position="293"/>
    </location>
</feature>
<protein>
    <submittedName>
        <fullName evidence="7">Coenzyme F420-dependent N5 N10-methylene tetrahydromethanopterin reductase and related flavin-dependent oxidoreductases-like protein</fullName>
    </submittedName>
</protein>
<feature type="compositionally biased region" description="Basic residues" evidence="5">
    <location>
        <begin position="269"/>
        <end position="283"/>
    </location>
</feature>
<feature type="region of interest" description="Disordered" evidence="5">
    <location>
        <begin position="269"/>
        <end position="293"/>
    </location>
</feature>
<evidence type="ECO:0000256" key="2">
    <source>
        <dbReference type="ARBA" id="ARBA00022643"/>
    </source>
</evidence>
<dbReference type="OrthoDB" id="5723200at2"/>